<organism evidence="3 4">
    <name type="scientific">Luteimonas terricola</name>
    <dbReference type="NCBI Taxonomy" id="645597"/>
    <lineage>
        <taxon>Bacteria</taxon>
        <taxon>Pseudomonadati</taxon>
        <taxon>Pseudomonadota</taxon>
        <taxon>Gammaproteobacteria</taxon>
        <taxon>Lysobacterales</taxon>
        <taxon>Lysobacteraceae</taxon>
        <taxon>Luteimonas</taxon>
    </lineage>
</organism>
<feature type="compositionally biased region" description="Basic and acidic residues" evidence="2">
    <location>
        <begin position="1"/>
        <end position="10"/>
    </location>
</feature>
<evidence type="ECO:0000256" key="2">
    <source>
        <dbReference type="SAM" id="MobiDB-lite"/>
    </source>
</evidence>
<keyword evidence="1" id="KW-0175">Coiled coil</keyword>
<sequence length="303" mass="32777">MPAAKPETRGAKPLPPAKKVGLEIDPDSLETRHGELVEVAKAEAKIQALASNIGYVGALDTDSLWTSVEFRQRRSVEDILAMGRGLLLIKEQTPHGEFEQQCEQRGIHPRAARRLMGVALKFTKTDTMSVLKAAGSQAKVLELTLLEDEELEALEAGDTAAGITLDDVERMSASQLRATIREARADIAAKDERNQKLTEAVERAKEAESKAKRLWKSSTPDQRQAALEQKVLAAKIAVIADIGHEGGGLVQAFIELAAHSEESTIDCSVFMGNVLGELLTAIRVVRDEYEYGFAIPAVADGGA</sequence>
<evidence type="ECO:0000256" key="1">
    <source>
        <dbReference type="SAM" id="Coils"/>
    </source>
</evidence>
<dbReference type="EMBL" id="BMME01000001">
    <property type="protein sequence ID" value="GGK08752.1"/>
    <property type="molecule type" value="Genomic_DNA"/>
</dbReference>
<evidence type="ECO:0000313" key="3">
    <source>
        <dbReference type="EMBL" id="GGK08752.1"/>
    </source>
</evidence>
<evidence type="ECO:0000313" key="4">
    <source>
        <dbReference type="Proteomes" id="UP000599009"/>
    </source>
</evidence>
<comment type="caution">
    <text evidence="3">The sequence shown here is derived from an EMBL/GenBank/DDBJ whole genome shotgun (WGS) entry which is preliminary data.</text>
</comment>
<evidence type="ECO:0008006" key="5">
    <source>
        <dbReference type="Google" id="ProtNLM"/>
    </source>
</evidence>
<proteinExistence type="predicted"/>
<feature type="coiled-coil region" evidence="1">
    <location>
        <begin position="173"/>
        <end position="214"/>
    </location>
</feature>
<gene>
    <name evidence="3" type="ORF">GCM10011394_17710</name>
</gene>
<dbReference type="Proteomes" id="UP000599009">
    <property type="component" value="Unassembled WGS sequence"/>
</dbReference>
<name>A0ABQ2EHV0_9GAMM</name>
<keyword evidence="4" id="KW-1185">Reference proteome</keyword>
<reference evidence="4" key="1">
    <citation type="journal article" date="2019" name="Int. J. Syst. Evol. Microbiol.">
        <title>The Global Catalogue of Microorganisms (GCM) 10K type strain sequencing project: providing services to taxonomists for standard genome sequencing and annotation.</title>
        <authorList>
            <consortium name="The Broad Institute Genomics Platform"/>
            <consortium name="The Broad Institute Genome Sequencing Center for Infectious Disease"/>
            <person name="Wu L."/>
            <person name="Ma J."/>
        </authorList>
    </citation>
    <scope>NUCLEOTIDE SEQUENCE [LARGE SCALE GENOMIC DNA]</scope>
    <source>
        <strain evidence="4">CGMCC 1.8985</strain>
    </source>
</reference>
<dbReference type="RefSeq" id="WP_132984688.1">
    <property type="nucleotide sequence ID" value="NZ_BMME01000001.1"/>
</dbReference>
<accession>A0ABQ2EHV0</accession>
<feature type="region of interest" description="Disordered" evidence="2">
    <location>
        <begin position="1"/>
        <end position="21"/>
    </location>
</feature>
<protein>
    <recommendedName>
        <fullName evidence="5">DUF3102 domain-containing protein</fullName>
    </recommendedName>
</protein>